<dbReference type="Pfam" id="PF24883">
    <property type="entry name" value="NPHP3_N"/>
    <property type="match status" value="1"/>
</dbReference>
<dbReference type="OrthoDB" id="10263272at2759"/>
<dbReference type="PANTHER" id="PTHR19879">
    <property type="entry name" value="TRANSCRIPTION INITIATION FACTOR TFIID"/>
    <property type="match status" value="1"/>
</dbReference>
<dbReference type="InterPro" id="IPR019775">
    <property type="entry name" value="WD40_repeat_CS"/>
</dbReference>
<dbReference type="InterPro" id="IPR020472">
    <property type="entry name" value="WD40_PAC1"/>
</dbReference>
<dbReference type="EMBL" id="KN824287">
    <property type="protein sequence ID" value="KIM29879.1"/>
    <property type="molecule type" value="Genomic_DNA"/>
</dbReference>
<feature type="repeat" description="WD" evidence="3">
    <location>
        <begin position="618"/>
        <end position="652"/>
    </location>
</feature>
<feature type="repeat" description="WD" evidence="3">
    <location>
        <begin position="923"/>
        <end position="964"/>
    </location>
</feature>
<dbReference type="Proteomes" id="UP000054097">
    <property type="component" value="Unassembled WGS sequence"/>
</dbReference>
<protein>
    <recommendedName>
        <fullName evidence="4">Nephrocystin 3-like N-terminal domain-containing protein</fullName>
    </recommendedName>
</protein>
<name>A0A0C3BCM1_SERVB</name>
<evidence type="ECO:0000259" key="4">
    <source>
        <dbReference type="Pfam" id="PF24883"/>
    </source>
</evidence>
<dbReference type="HOGENOM" id="CLU_000288_6_3_1"/>
<dbReference type="PANTHER" id="PTHR19879:SF9">
    <property type="entry name" value="TRANSCRIPTION INITIATION FACTOR TFIID SUBUNIT 5"/>
    <property type="match status" value="1"/>
</dbReference>
<evidence type="ECO:0000256" key="3">
    <source>
        <dbReference type="PROSITE-ProRule" id="PRU00221"/>
    </source>
</evidence>
<evidence type="ECO:0000256" key="1">
    <source>
        <dbReference type="ARBA" id="ARBA00022574"/>
    </source>
</evidence>
<feature type="domain" description="Nephrocystin 3-like N-terminal" evidence="4">
    <location>
        <begin position="3"/>
        <end position="89"/>
    </location>
</feature>
<dbReference type="SUPFAM" id="SSF50998">
    <property type="entry name" value="Quinoprotein alcohol dehydrogenase-like"/>
    <property type="match status" value="2"/>
</dbReference>
<feature type="repeat" description="WD" evidence="3">
    <location>
        <begin position="743"/>
        <end position="784"/>
    </location>
</feature>
<accession>A0A0C3BCM1</accession>
<dbReference type="InterPro" id="IPR015943">
    <property type="entry name" value="WD40/YVTN_repeat-like_dom_sf"/>
</dbReference>
<dbReference type="PROSITE" id="PS50294">
    <property type="entry name" value="WD_REPEATS_REGION"/>
    <property type="match status" value="4"/>
</dbReference>
<dbReference type="InterPro" id="IPR056884">
    <property type="entry name" value="NPHP3-like_N"/>
</dbReference>
<proteinExistence type="predicted"/>
<dbReference type="PROSITE" id="PS50082">
    <property type="entry name" value="WD_REPEATS_2"/>
    <property type="match status" value="6"/>
</dbReference>
<dbReference type="PROSITE" id="PS00678">
    <property type="entry name" value="WD_REPEATS_1"/>
    <property type="match status" value="2"/>
</dbReference>
<evidence type="ECO:0000256" key="2">
    <source>
        <dbReference type="ARBA" id="ARBA00022737"/>
    </source>
</evidence>
<dbReference type="InterPro" id="IPR011047">
    <property type="entry name" value="Quinoprotein_ADH-like_sf"/>
</dbReference>
<keyword evidence="1 3" id="KW-0853">WD repeat</keyword>
<dbReference type="SMART" id="SM00320">
    <property type="entry name" value="WD40"/>
    <property type="match status" value="12"/>
</dbReference>
<sequence length="1172" mass="131417">MTTHHPYSKSFLLSSMEENADITSLPFQEQFRALVTSIAEKTSKKLLAPLIFVIDALDECDEEDAQLLVHSILAEVVTKTHVRFLLASRSTMELETVLHQNDNVDGVDAMLLDVKHGKAKRDYDTSIYIRHELREFPVEDQEIVIKCAKGVFLWAMLACDALKRSSTPKGTIRKLQSDAPNGRLASLYTAVLDTSLPRDSSQHDLKLLRTVLQGVTLAYTPISIYSVQSFYPENKDERVAGEEYVQLYVKRLGSVMKDGTPYLPIYLLHPTFRKFIENQMSGAKFYIAPFQGHHSIAIACLDMLNTLSPDPFGVMRLEVPLPTWRLNSLGADKPLSRGEDAPLRYAITFWTWHASLALQESEYLKHKLVAFFESTLLTWIEWSSAIGENSECIEGLRSLRRQVRTVSLLGLPNVDDTVERWCIDALRFILKNSYILESCGIQAWMSCLAFTPKSSLVYRAFLHKSLRPVPSLLTEHNEVFDEHRVLTRSPTSVLHVSFSPNGQRFFSFSKGVALFLWSTKEAKPIRELTEYGGGVLSAAFSEDGSLIVSGGSDETVYLWDGFTGILKMKFPHRHDSVINAVVFALSDSTVISLPLSGDIIRWEIKGEIEDLHPTRMQGEKHTGSMLGLVRSFDGTLVASFSDDKTVRLWQVSEAIGLGKPMEGPDSVLSGSFSTKNTKFIAGYENGVIIVWDITTQEPLHRFEEDTKSIYTIVSSPDGRLVAASGSKFCLYDIEAGQLAYPPLTGHSKSVWGVAFSKSGKRMVSGSYDKTIRVWDFRNAGTGNTLDSFVLRGHTRYIEHIAVTPDGRLIASASGDGTLRLWDTDVIDTGDHSFANDHIHDRTKHLALSQDKKRLLSAGHDGTLQMWDFTTGQKIGGLLQSGQKTVKCVAFSQCATLWASGYWNGSVCFWTIRESNDAPVQHTLIGHTGPVQCVTFDHDGTYIASGSDDQFVMLWKVEDRSCTAKFDSSKFISCVAFSPDGRLMAMLSREDLKIWDIASHSLIGEPISVSRPSRQEWRDSMLFSPDSTALVTSQQDNLALYDVEEARCYAFMNEHQQFYNSETRPSPVPVFSSNGKYLFYGSHSFDFSNLSRIGTRADFPPQAAEATEYDPVSPLYLVEKESKIYSRRWKEAILRIPPDINVARAPWVAFKDTIAFGSLEGRVFILRFQEEYL</sequence>
<evidence type="ECO:0000313" key="5">
    <source>
        <dbReference type="EMBL" id="KIM29879.1"/>
    </source>
</evidence>
<dbReference type="CDD" id="cd00200">
    <property type="entry name" value="WD40"/>
    <property type="match status" value="2"/>
</dbReference>
<feature type="repeat" description="WD" evidence="3">
    <location>
        <begin position="528"/>
        <end position="560"/>
    </location>
</feature>
<reference evidence="6" key="2">
    <citation type="submission" date="2015-01" db="EMBL/GenBank/DDBJ databases">
        <title>Evolutionary Origins and Diversification of the Mycorrhizal Mutualists.</title>
        <authorList>
            <consortium name="DOE Joint Genome Institute"/>
            <consortium name="Mycorrhizal Genomics Consortium"/>
            <person name="Kohler A."/>
            <person name="Kuo A."/>
            <person name="Nagy L.G."/>
            <person name="Floudas D."/>
            <person name="Copeland A."/>
            <person name="Barry K.W."/>
            <person name="Cichocki N."/>
            <person name="Veneault-Fourrey C."/>
            <person name="LaButti K."/>
            <person name="Lindquist E.A."/>
            <person name="Lipzen A."/>
            <person name="Lundell T."/>
            <person name="Morin E."/>
            <person name="Murat C."/>
            <person name="Riley R."/>
            <person name="Ohm R."/>
            <person name="Sun H."/>
            <person name="Tunlid A."/>
            <person name="Henrissat B."/>
            <person name="Grigoriev I.V."/>
            <person name="Hibbett D.S."/>
            <person name="Martin F."/>
        </authorList>
    </citation>
    <scope>NUCLEOTIDE SEQUENCE [LARGE SCALE GENOMIC DNA]</scope>
    <source>
        <strain evidence="6">MAFF 305830</strain>
    </source>
</reference>
<organism evidence="5 6">
    <name type="scientific">Serendipita vermifera MAFF 305830</name>
    <dbReference type="NCBI Taxonomy" id="933852"/>
    <lineage>
        <taxon>Eukaryota</taxon>
        <taxon>Fungi</taxon>
        <taxon>Dikarya</taxon>
        <taxon>Basidiomycota</taxon>
        <taxon>Agaricomycotina</taxon>
        <taxon>Agaricomycetes</taxon>
        <taxon>Sebacinales</taxon>
        <taxon>Serendipitaceae</taxon>
        <taxon>Serendipita</taxon>
    </lineage>
</organism>
<dbReference type="InterPro" id="IPR001680">
    <property type="entry name" value="WD40_rpt"/>
</dbReference>
<dbReference type="SUPFAM" id="SSF50960">
    <property type="entry name" value="TolB, C-terminal domain"/>
    <property type="match status" value="1"/>
</dbReference>
<dbReference type="Pfam" id="PF00400">
    <property type="entry name" value="WD40"/>
    <property type="match status" value="8"/>
</dbReference>
<gene>
    <name evidence="5" type="ORF">M408DRAFT_108472</name>
</gene>
<dbReference type="PRINTS" id="PR00320">
    <property type="entry name" value="GPROTEINBRPT"/>
</dbReference>
<dbReference type="Gene3D" id="2.130.10.10">
    <property type="entry name" value="YVTN repeat-like/Quinoprotein amine dehydrogenase"/>
    <property type="match status" value="4"/>
</dbReference>
<reference evidence="5 6" key="1">
    <citation type="submission" date="2014-04" db="EMBL/GenBank/DDBJ databases">
        <authorList>
            <consortium name="DOE Joint Genome Institute"/>
            <person name="Kuo A."/>
            <person name="Zuccaro A."/>
            <person name="Kohler A."/>
            <person name="Nagy L.G."/>
            <person name="Floudas D."/>
            <person name="Copeland A."/>
            <person name="Barry K.W."/>
            <person name="Cichocki N."/>
            <person name="Veneault-Fourrey C."/>
            <person name="LaButti K."/>
            <person name="Lindquist E.A."/>
            <person name="Lipzen A."/>
            <person name="Lundell T."/>
            <person name="Morin E."/>
            <person name="Murat C."/>
            <person name="Sun H."/>
            <person name="Tunlid A."/>
            <person name="Henrissat B."/>
            <person name="Grigoriev I.V."/>
            <person name="Hibbett D.S."/>
            <person name="Martin F."/>
            <person name="Nordberg H.P."/>
            <person name="Cantor M.N."/>
            <person name="Hua S.X."/>
        </authorList>
    </citation>
    <scope>NUCLEOTIDE SEQUENCE [LARGE SCALE GENOMIC DNA]</scope>
    <source>
        <strain evidence="5 6">MAFF 305830</strain>
    </source>
</reference>
<feature type="repeat" description="WD" evidence="3">
    <location>
        <begin position="790"/>
        <end position="822"/>
    </location>
</feature>
<feature type="repeat" description="WD" evidence="3">
    <location>
        <begin position="845"/>
        <end position="876"/>
    </location>
</feature>
<dbReference type="AlphaFoldDB" id="A0A0C3BCM1"/>
<keyword evidence="2" id="KW-0677">Repeat</keyword>
<evidence type="ECO:0000313" key="6">
    <source>
        <dbReference type="Proteomes" id="UP000054097"/>
    </source>
</evidence>
<dbReference type="STRING" id="933852.A0A0C3BCM1"/>
<keyword evidence="6" id="KW-1185">Reference proteome</keyword>